<dbReference type="GO" id="GO:0000723">
    <property type="term" value="P:telomere maintenance"/>
    <property type="evidence" value="ECO:0007669"/>
    <property type="project" value="InterPro"/>
</dbReference>
<dbReference type="PANTHER" id="PTHR10492:SF57">
    <property type="entry name" value="ATP-DEPENDENT DNA HELICASE"/>
    <property type="match status" value="1"/>
</dbReference>
<name>A0AAV0VVK4_9HEMI</name>
<evidence type="ECO:0000256" key="1">
    <source>
        <dbReference type="RuleBase" id="RU363044"/>
    </source>
</evidence>
<keyword evidence="1" id="KW-0227">DNA damage</keyword>
<feature type="domain" description="DNA helicase Pif1-like 2B" evidence="3">
    <location>
        <begin position="166"/>
        <end position="211"/>
    </location>
</feature>
<dbReference type="InterPro" id="IPR049163">
    <property type="entry name" value="Pif1-like_2B_dom"/>
</dbReference>
<dbReference type="GO" id="GO:0016787">
    <property type="term" value="F:hydrolase activity"/>
    <property type="evidence" value="ECO:0007669"/>
    <property type="project" value="UniProtKB-KW"/>
</dbReference>
<evidence type="ECO:0000259" key="3">
    <source>
        <dbReference type="Pfam" id="PF21530"/>
    </source>
</evidence>
<evidence type="ECO:0000259" key="2">
    <source>
        <dbReference type="Pfam" id="PF05970"/>
    </source>
</evidence>
<keyword evidence="1" id="KW-0067">ATP-binding</keyword>
<comment type="caution">
    <text evidence="4">The sequence shown here is derived from an EMBL/GenBank/DDBJ whole genome shotgun (WGS) entry which is preliminary data.</text>
</comment>
<dbReference type="Pfam" id="PF21530">
    <property type="entry name" value="Pif1_2B_dom"/>
    <property type="match status" value="1"/>
</dbReference>
<keyword evidence="1" id="KW-0547">Nucleotide-binding</keyword>
<accession>A0AAV0VVK4</accession>
<comment type="similarity">
    <text evidence="1">Belongs to the helicase family.</text>
</comment>
<dbReference type="PANTHER" id="PTHR10492">
    <property type="match status" value="1"/>
</dbReference>
<sequence length="215" mass="24425">MGKVTVILAGDFRQTLPIITRGTLADQIDASLKNSYPWKHTEIIMLKKNMRVFLTHNPTFKAFSEQLLLLGNGKWPENSDIMIEFPSNFCNIVNSTESLLKNVFPEIQKNYTNHEWCCKRAILAPTNNKVNYINIDISSSLPGESKTYKSIDTVCNPNHTVHYPMEFLHSLEISGLPSHILTLKIGAPIMLLRNINLPKLCNVTRLYVKSLNNNI</sequence>
<gene>
    <name evidence="4" type="ORF">MEUPH1_LOCUS4960</name>
</gene>
<dbReference type="InterPro" id="IPR027417">
    <property type="entry name" value="P-loop_NTPase"/>
</dbReference>
<reference evidence="4 5" key="1">
    <citation type="submission" date="2023-01" db="EMBL/GenBank/DDBJ databases">
        <authorList>
            <person name="Whitehead M."/>
        </authorList>
    </citation>
    <scope>NUCLEOTIDE SEQUENCE [LARGE SCALE GENOMIC DNA]</scope>
</reference>
<keyword evidence="1" id="KW-0347">Helicase</keyword>
<dbReference type="AlphaFoldDB" id="A0AAV0VVK4"/>
<dbReference type="GO" id="GO:0006281">
    <property type="term" value="P:DNA repair"/>
    <property type="evidence" value="ECO:0007669"/>
    <property type="project" value="UniProtKB-KW"/>
</dbReference>
<protein>
    <recommendedName>
        <fullName evidence="1">ATP-dependent DNA helicase</fullName>
        <ecNumber evidence="1">5.6.2.3</ecNumber>
    </recommendedName>
</protein>
<dbReference type="SUPFAM" id="SSF52540">
    <property type="entry name" value="P-loop containing nucleoside triphosphate hydrolases"/>
    <property type="match status" value="1"/>
</dbReference>
<keyword evidence="1" id="KW-0234">DNA repair</keyword>
<evidence type="ECO:0000313" key="4">
    <source>
        <dbReference type="EMBL" id="CAI6348264.1"/>
    </source>
</evidence>
<dbReference type="Proteomes" id="UP001160148">
    <property type="component" value="Unassembled WGS sequence"/>
</dbReference>
<organism evidence="4 5">
    <name type="scientific">Macrosiphum euphorbiae</name>
    <name type="common">potato aphid</name>
    <dbReference type="NCBI Taxonomy" id="13131"/>
    <lineage>
        <taxon>Eukaryota</taxon>
        <taxon>Metazoa</taxon>
        <taxon>Ecdysozoa</taxon>
        <taxon>Arthropoda</taxon>
        <taxon>Hexapoda</taxon>
        <taxon>Insecta</taxon>
        <taxon>Pterygota</taxon>
        <taxon>Neoptera</taxon>
        <taxon>Paraneoptera</taxon>
        <taxon>Hemiptera</taxon>
        <taxon>Sternorrhyncha</taxon>
        <taxon>Aphidomorpha</taxon>
        <taxon>Aphidoidea</taxon>
        <taxon>Aphididae</taxon>
        <taxon>Macrosiphini</taxon>
        <taxon>Macrosiphum</taxon>
    </lineage>
</organism>
<keyword evidence="5" id="KW-1185">Reference proteome</keyword>
<evidence type="ECO:0000313" key="5">
    <source>
        <dbReference type="Proteomes" id="UP001160148"/>
    </source>
</evidence>
<dbReference type="EC" id="5.6.2.3" evidence="1"/>
<dbReference type="InterPro" id="IPR010285">
    <property type="entry name" value="DNA_helicase_pif1-like_DEAD"/>
</dbReference>
<dbReference type="GO" id="GO:0006310">
    <property type="term" value="P:DNA recombination"/>
    <property type="evidence" value="ECO:0007669"/>
    <property type="project" value="UniProtKB-KW"/>
</dbReference>
<dbReference type="Pfam" id="PF05970">
    <property type="entry name" value="PIF1"/>
    <property type="match status" value="1"/>
</dbReference>
<dbReference type="EMBL" id="CARXXK010000001">
    <property type="protein sequence ID" value="CAI6348264.1"/>
    <property type="molecule type" value="Genomic_DNA"/>
</dbReference>
<keyword evidence="1" id="KW-0378">Hydrolase</keyword>
<comment type="cofactor">
    <cofactor evidence="1">
        <name>Mg(2+)</name>
        <dbReference type="ChEBI" id="CHEBI:18420"/>
    </cofactor>
</comment>
<comment type="catalytic activity">
    <reaction evidence="1">
        <text>ATP + H2O = ADP + phosphate + H(+)</text>
        <dbReference type="Rhea" id="RHEA:13065"/>
        <dbReference type="ChEBI" id="CHEBI:15377"/>
        <dbReference type="ChEBI" id="CHEBI:15378"/>
        <dbReference type="ChEBI" id="CHEBI:30616"/>
        <dbReference type="ChEBI" id="CHEBI:43474"/>
        <dbReference type="ChEBI" id="CHEBI:456216"/>
        <dbReference type="EC" id="5.6.2.3"/>
    </reaction>
</comment>
<proteinExistence type="inferred from homology"/>
<feature type="domain" description="DNA helicase Pif1-like DEAD-box helicase" evidence="2">
    <location>
        <begin position="2"/>
        <end position="78"/>
    </location>
</feature>
<dbReference type="GO" id="GO:0005524">
    <property type="term" value="F:ATP binding"/>
    <property type="evidence" value="ECO:0007669"/>
    <property type="project" value="UniProtKB-KW"/>
</dbReference>
<keyword evidence="1" id="KW-0233">DNA recombination</keyword>
<dbReference type="GO" id="GO:0043139">
    <property type="term" value="F:5'-3' DNA helicase activity"/>
    <property type="evidence" value="ECO:0007669"/>
    <property type="project" value="UniProtKB-EC"/>
</dbReference>